<dbReference type="Proteomes" id="UP000220914">
    <property type="component" value="Unassembled WGS sequence"/>
</dbReference>
<protein>
    <recommendedName>
        <fullName evidence="3">DUF5666 domain-containing protein</fullName>
    </recommendedName>
</protein>
<evidence type="ECO:0008006" key="3">
    <source>
        <dbReference type="Google" id="ProtNLM"/>
    </source>
</evidence>
<dbReference type="AlphaFoldDB" id="A0A2A7MT61"/>
<dbReference type="RefSeq" id="WP_097942515.1">
    <property type="nucleotide sequence ID" value="NZ_BLKS01000001.1"/>
</dbReference>
<gene>
    <name evidence="1" type="ORF">CQY20_23650</name>
</gene>
<name>A0A2A7MT61_MYCAG</name>
<dbReference type="EMBL" id="PDCP01000054">
    <property type="protein sequence ID" value="PEG34876.1"/>
    <property type="molecule type" value="Genomic_DNA"/>
</dbReference>
<sequence>MSGRHRLPHSKSNLLIGSIAASVGISSVLAAAITELVTAQPPAPATPPQAVAEQPLSEQGTLIAVTADSLTTRAADGSVRTYTITPNTTAITGDGGQASAASALAVNDQVTVVGTSRGRAAVATAVAENTAVGPQGRPMDFGL</sequence>
<evidence type="ECO:0000313" key="1">
    <source>
        <dbReference type="EMBL" id="PEG34876.1"/>
    </source>
</evidence>
<keyword evidence="2" id="KW-1185">Reference proteome</keyword>
<proteinExistence type="predicted"/>
<accession>A0A2A7MT61</accession>
<reference evidence="1 2" key="1">
    <citation type="submission" date="2017-10" db="EMBL/GenBank/DDBJ databases">
        <title>The new phylogeny of genus Mycobacterium.</title>
        <authorList>
            <person name="Tortoli E."/>
            <person name="Trovato A."/>
            <person name="Cirillo D.M."/>
        </authorList>
    </citation>
    <scope>NUCLEOTIDE SEQUENCE [LARGE SCALE GENOMIC DNA]</scope>
    <source>
        <strain evidence="1 2">CCUG37673</strain>
    </source>
</reference>
<evidence type="ECO:0000313" key="2">
    <source>
        <dbReference type="Proteomes" id="UP000220914"/>
    </source>
</evidence>
<comment type="caution">
    <text evidence="1">The sequence shown here is derived from an EMBL/GenBank/DDBJ whole genome shotgun (WGS) entry which is preliminary data.</text>
</comment>
<organism evidence="1 2">
    <name type="scientific">Mycolicibacterium agri</name>
    <name type="common">Mycobacterium agri</name>
    <dbReference type="NCBI Taxonomy" id="36811"/>
    <lineage>
        <taxon>Bacteria</taxon>
        <taxon>Bacillati</taxon>
        <taxon>Actinomycetota</taxon>
        <taxon>Actinomycetes</taxon>
        <taxon>Mycobacteriales</taxon>
        <taxon>Mycobacteriaceae</taxon>
        <taxon>Mycolicibacterium</taxon>
    </lineage>
</organism>